<dbReference type="Proteomes" id="UP000280197">
    <property type="component" value="Chromosome"/>
</dbReference>
<keyword evidence="2" id="KW-1185">Reference proteome</keyword>
<gene>
    <name evidence="1" type="ORF">EJC51_47015</name>
</gene>
<proteinExistence type="predicted"/>
<dbReference type="KEGG" id="saqu:EJC51_47015"/>
<dbReference type="EMBL" id="CP034463">
    <property type="protein sequence ID" value="AZP22922.1"/>
    <property type="molecule type" value="Genomic_DNA"/>
</dbReference>
<name>A0A3S9IF17_9ACTN</name>
<protein>
    <submittedName>
        <fullName evidence="1">Uncharacterized protein</fullName>
    </submittedName>
</protein>
<dbReference type="AlphaFoldDB" id="A0A3S9IF17"/>
<evidence type="ECO:0000313" key="2">
    <source>
        <dbReference type="Proteomes" id="UP000280197"/>
    </source>
</evidence>
<evidence type="ECO:0000313" key="1">
    <source>
        <dbReference type="EMBL" id="AZP22922.1"/>
    </source>
</evidence>
<reference evidence="1 2" key="1">
    <citation type="submission" date="2018-12" db="EMBL/GenBank/DDBJ databases">
        <authorList>
            <person name="Li K."/>
        </authorList>
    </citation>
    <scope>NUCLEOTIDE SEQUENCE [LARGE SCALE GENOMIC DNA]</scope>
    <source>
        <strain evidence="2">CR22</strain>
    </source>
</reference>
<accession>A0A3S9IF17</accession>
<sequence>MASVSEEPKAGIDSLPVDVELLSDTTDDVLKMELSTSTREDIDFKTTRVVGLLSLLLAEDRGADDDDEGMDLFRQAYKLLELTNRPGRQTPSFTAFFYMRDVANLTRRLMWVYTERNGGVPR</sequence>
<organism evidence="1 2">
    <name type="scientific">Streptomyces aquilus</name>
    <dbReference type="NCBI Taxonomy" id="2548456"/>
    <lineage>
        <taxon>Bacteria</taxon>
        <taxon>Bacillati</taxon>
        <taxon>Actinomycetota</taxon>
        <taxon>Actinomycetes</taxon>
        <taxon>Kitasatosporales</taxon>
        <taxon>Streptomycetaceae</taxon>
        <taxon>Streptomyces</taxon>
    </lineage>
</organism>